<name>A0A2S4M1B7_9BURK</name>
<accession>A0A2S4M1B7</accession>
<protein>
    <submittedName>
        <fullName evidence="1">Uncharacterized protein</fullName>
    </submittedName>
</protein>
<evidence type="ECO:0000313" key="1">
    <source>
        <dbReference type="EMBL" id="POR48503.1"/>
    </source>
</evidence>
<evidence type="ECO:0000313" key="2">
    <source>
        <dbReference type="Proteomes" id="UP000237381"/>
    </source>
</evidence>
<keyword evidence="2" id="KW-1185">Reference proteome</keyword>
<proteinExistence type="predicted"/>
<organism evidence="1 2">
    <name type="scientific">Paraburkholderia eburnea</name>
    <dbReference type="NCBI Taxonomy" id="1189126"/>
    <lineage>
        <taxon>Bacteria</taxon>
        <taxon>Pseudomonadati</taxon>
        <taxon>Pseudomonadota</taxon>
        <taxon>Betaproteobacteria</taxon>
        <taxon>Burkholderiales</taxon>
        <taxon>Burkholderiaceae</taxon>
        <taxon>Paraburkholderia</taxon>
    </lineage>
</organism>
<dbReference type="Proteomes" id="UP000237381">
    <property type="component" value="Unassembled WGS sequence"/>
</dbReference>
<comment type="caution">
    <text evidence="1">The sequence shown here is derived from an EMBL/GenBank/DDBJ whole genome shotgun (WGS) entry which is preliminary data.</text>
</comment>
<sequence length="66" mass="7304">MGAFAARDAAMSIAPLHALSFVGVRWRRRTHRECDATVSFLLFFTAIFRVRARPCMVHAGSRAAPA</sequence>
<gene>
    <name evidence="1" type="ORF">B0G62_11488</name>
</gene>
<dbReference type="AlphaFoldDB" id="A0A2S4M1B7"/>
<dbReference type="EMBL" id="PQGA01000014">
    <property type="protein sequence ID" value="POR48503.1"/>
    <property type="molecule type" value="Genomic_DNA"/>
</dbReference>
<reference evidence="1 2" key="1">
    <citation type="submission" date="2018-01" db="EMBL/GenBank/DDBJ databases">
        <title>Genomic Encyclopedia of Type Strains, Phase III (KMG-III): the genomes of soil and plant-associated and newly described type strains.</title>
        <authorList>
            <person name="Whitman W."/>
        </authorList>
    </citation>
    <scope>NUCLEOTIDE SEQUENCE [LARGE SCALE GENOMIC DNA]</scope>
    <source>
        <strain evidence="1 2">JCM 18070</strain>
    </source>
</reference>